<evidence type="ECO:0000313" key="4">
    <source>
        <dbReference type="Proteomes" id="UP000198891"/>
    </source>
</evidence>
<feature type="signal peptide" evidence="1">
    <location>
        <begin position="1"/>
        <end position="23"/>
    </location>
</feature>
<dbReference type="EMBL" id="FNPZ01000003">
    <property type="protein sequence ID" value="SDZ24041.1"/>
    <property type="molecule type" value="Genomic_DNA"/>
</dbReference>
<dbReference type="Pfam" id="PF00144">
    <property type="entry name" value="Beta-lactamase"/>
    <property type="match status" value="1"/>
</dbReference>
<feature type="chain" id="PRO_5038469686" evidence="1">
    <location>
        <begin position="24"/>
        <end position="424"/>
    </location>
</feature>
<dbReference type="AlphaFoldDB" id="A0A1H3RFK9"/>
<reference evidence="3 4" key="1">
    <citation type="submission" date="2016-10" db="EMBL/GenBank/DDBJ databases">
        <authorList>
            <person name="de Groot N.N."/>
        </authorList>
    </citation>
    <scope>NUCLEOTIDE SEQUENCE [LARGE SCALE GENOMIC DNA]</scope>
    <source>
        <strain evidence="3 4">CGMCC 4.3491</strain>
    </source>
</reference>
<evidence type="ECO:0000256" key="1">
    <source>
        <dbReference type="SAM" id="SignalP"/>
    </source>
</evidence>
<accession>A0A1H3RFK9</accession>
<keyword evidence="3" id="KW-0645">Protease</keyword>
<proteinExistence type="predicted"/>
<dbReference type="STRING" id="381665.SAMN05216554_2770"/>
<dbReference type="SUPFAM" id="SSF56601">
    <property type="entry name" value="beta-lactamase/transpeptidase-like"/>
    <property type="match status" value="1"/>
</dbReference>
<keyword evidence="4" id="KW-1185">Reference proteome</keyword>
<keyword evidence="3" id="KW-0121">Carboxypeptidase</keyword>
<protein>
    <submittedName>
        <fullName evidence="3">D-alanyl-D-alanine carboxypeptidase</fullName>
    </submittedName>
</protein>
<feature type="domain" description="Beta-lactamase-related" evidence="2">
    <location>
        <begin position="53"/>
        <end position="400"/>
    </location>
</feature>
<dbReference type="Gene3D" id="3.40.710.10">
    <property type="entry name" value="DD-peptidase/beta-lactamase superfamily"/>
    <property type="match status" value="1"/>
</dbReference>
<evidence type="ECO:0000259" key="2">
    <source>
        <dbReference type="Pfam" id="PF00144"/>
    </source>
</evidence>
<evidence type="ECO:0000313" key="3">
    <source>
        <dbReference type="EMBL" id="SDZ24041.1"/>
    </source>
</evidence>
<gene>
    <name evidence="3" type="ORF">SAMN05216554_2770</name>
</gene>
<name>A0A1H3RFK9_9MICO</name>
<dbReference type="InterPro" id="IPR050491">
    <property type="entry name" value="AmpC-like"/>
</dbReference>
<dbReference type="PROSITE" id="PS51257">
    <property type="entry name" value="PROKAR_LIPOPROTEIN"/>
    <property type="match status" value="1"/>
</dbReference>
<dbReference type="Proteomes" id="UP000198891">
    <property type="component" value="Unassembled WGS sequence"/>
</dbReference>
<keyword evidence="3" id="KW-0378">Hydrolase</keyword>
<dbReference type="GO" id="GO:0004180">
    <property type="term" value="F:carboxypeptidase activity"/>
    <property type="evidence" value="ECO:0007669"/>
    <property type="project" value="UniProtKB-KW"/>
</dbReference>
<dbReference type="InterPro" id="IPR012338">
    <property type="entry name" value="Beta-lactam/transpept-like"/>
</dbReference>
<dbReference type="PANTHER" id="PTHR46825">
    <property type="entry name" value="D-ALANYL-D-ALANINE-CARBOXYPEPTIDASE/ENDOPEPTIDASE AMPH"/>
    <property type="match status" value="1"/>
</dbReference>
<sequence length="424" mass="43957">MVIMLKKTVLAVIALGTLLSVSACTSGSATSGSSNPATAAPATAEPDYASALQDRIAEAMEKNAIPGAVALVLSPSRGDWSSTFGTAELGSDVPMSLDDYLRIGSNTKTMTSTVILQLVEEGKLSLEDPISRFRPDVPDGENITIANLSEMRSGLYSYTFDPQFNATLDAEPQKAWTPDELLSIAFSHPANSAPGVTFDYSNTNIVLLGVVIEQLTGMSASEAFEKRIFAPLGLEHTALPANTDSSIPENHPQGYQFGTNVQTIDSYAVPAAELPSALDGTLKPLDQTNANPSWAWTAGAAISTPDDLATYVKALVGGGLLDDTTQKLRLDSIQPMVAGGSPDVGYGLGIAQFAPGILGHDGQLPGYSTFMVYNVNTGDTLIIGCNLSASPVDGENAAVVVAKSVIATLYGAGDVPGDPAAPAS</sequence>
<dbReference type="PANTHER" id="PTHR46825:SF7">
    <property type="entry name" value="D-ALANYL-D-ALANINE CARBOXYPEPTIDASE"/>
    <property type="match status" value="1"/>
</dbReference>
<dbReference type="InterPro" id="IPR001466">
    <property type="entry name" value="Beta-lactam-related"/>
</dbReference>
<keyword evidence="1" id="KW-0732">Signal</keyword>
<organism evidence="3 4">
    <name type="scientific">Herbiconiux ginsengi</name>
    <dbReference type="NCBI Taxonomy" id="381665"/>
    <lineage>
        <taxon>Bacteria</taxon>
        <taxon>Bacillati</taxon>
        <taxon>Actinomycetota</taxon>
        <taxon>Actinomycetes</taxon>
        <taxon>Micrococcales</taxon>
        <taxon>Microbacteriaceae</taxon>
        <taxon>Herbiconiux</taxon>
    </lineage>
</organism>